<sequence length="66" mass="7781">MKLGPVKEFIREFDEDLDLEDGGDGEFYLFVSSRKHRYYVGCLKLSELRNSRELSKYLDCISVKEI</sequence>
<dbReference type="RefSeq" id="WP_004837081.1">
    <property type="nucleotide sequence ID" value="NZ_GG666297.1"/>
</dbReference>
<gene>
    <name evidence="1" type="ORF">HMPREF0077_0969</name>
</gene>
<accession>C2CHK9</accession>
<dbReference type="HOGENOM" id="CLU_2821691_0_0_9"/>
<organism evidence="1 2">
    <name type="scientific">Anaerococcus tetradius ATCC 35098</name>
    <dbReference type="NCBI Taxonomy" id="525255"/>
    <lineage>
        <taxon>Bacteria</taxon>
        <taxon>Bacillati</taxon>
        <taxon>Bacillota</taxon>
        <taxon>Tissierellia</taxon>
        <taxon>Tissierellales</taxon>
        <taxon>Peptoniphilaceae</taxon>
        <taxon>Anaerococcus</taxon>
    </lineage>
</organism>
<evidence type="ECO:0000313" key="2">
    <source>
        <dbReference type="Proteomes" id="UP000003744"/>
    </source>
</evidence>
<reference evidence="1 2" key="1">
    <citation type="submission" date="2009-01" db="EMBL/GenBank/DDBJ databases">
        <authorList>
            <person name="Qin X."/>
            <person name="Bachman B."/>
            <person name="Battles P."/>
            <person name="Bell A."/>
            <person name="Bess C."/>
            <person name="Bickham C."/>
            <person name="Chaboub L."/>
            <person name="Chen D."/>
            <person name="Coyle M."/>
            <person name="Deiros D.R."/>
            <person name="Dinh H."/>
            <person name="Forbes L."/>
            <person name="Fowler G."/>
            <person name="Francisco L."/>
            <person name="Fu Q."/>
            <person name="Gubbala S."/>
            <person name="Hale W."/>
            <person name="Han Y."/>
            <person name="Hemphill L."/>
            <person name="Highlander S.K."/>
            <person name="Hirani K."/>
            <person name="Hogues M."/>
            <person name="Jackson L."/>
            <person name="Jakkamsetti A."/>
            <person name="Javaid M."/>
            <person name="Jiang H."/>
            <person name="Korchina V."/>
            <person name="Kovar C."/>
            <person name="Lara F."/>
            <person name="Lee S."/>
            <person name="Mata R."/>
            <person name="Mathew T."/>
            <person name="Moen C."/>
            <person name="Morales K."/>
            <person name="Munidasa M."/>
            <person name="Nazareth L."/>
            <person name="Ngo R."/>
            <person name="Nguyen L."/>
            <person name="Okwuonu G."/>
            <person name="Ongeri F."/>
            <person name="Patil S."/>
            <person name="Petrosino J."/>
            <person name="Pham C."/>
            <person name="Pham P."/>
            <person name="Pu L.-L."/>
            <person name="Puazo M."/>
            <person name="Raj R."/>
            <person name="Reid J."/>
            <person name="Rouhana J."/>
            <person name="Saada N."/>
            <person name="Shang Y."/>
            <person name="Simmons D."/>
            <person name="Thornton R."/>
            <person name="Warren J."/>
            <person name="Weissenberger G."/>
            <person name="Zhang J."/>
            <person name="Zhang L."/>
            <person name="Zhou C."/>
            <person name="Zhu D."/>
            <person name="Muzny D."/>
            <person name="Worley K."/>
            <person name="Gibbs R."/>
        </authorList>
    </citation>
    <scope>NUCLEOTIDE SEQUENCE [LARGE SCALE GENOMIC DNA]</scope>
    <source>
        <strain evidence="1 2">ATCC 35098</strain>
    </source>
</reference>
<evidence type="ECO:0000313" key="1">
    <source>
        <dbReference type="EMBL" id="EEI82964.1"/>
    </source>
</evidence>
<comment type="caution">
    <text evidence="1">The sequence shown here is derived from an EMBL/GenBank/DDBJ whole genome shotgun (WGS) entry which is preliminary data.</text>
</comment>
<protein>
    <submittedName>
        <fullName evidence="1">Uncharacterized protein</fullName>
    </submittedName>
</protein>
<name>C2CHK9_9FIRM</name>
<dbReference type="Proteomes" id="UP000003744">
    <property type="component" value="Unassembled WGS sequence"/>
</dbReference>
<dbReference type="AlphaFoldDB" id="C2CHK9"/>
<proteinExistence type="predicted"/>
<dbReference type="EMBL" id="ACGC01000049">
    <property type="protein sequence ID" value="EEI82964.1"/>
    <property type="molecule type" value="Genomic_DNA"/>
</dbReference>